<evidence type="ECO:0000313" key="1">
    <source>
        <dbReference type="EMBL" id="KAL0283591.1"/>
    </source>
</evidence>
<sequence length="363" mass="40806">ACYNSVPKCNGCEAGISAHGCSFGNCKSVGLQKGYTKSILPQEILARTSKRSLMSLLDSSISFLVVRDVTGLWTCDTYVLGRAILLQKRRLGFSRVRLLGLISSRLSLISKRIRHRGLMDTLQASIKRHGLSLGRNNGGSGGILSTWSTIEASERYIAGIYSQSSKSGDSGGLQTHLLLGRSASYVLQQLIEQDEEFTFHWKCRDIGLFQLSFADDLLLFSSADESSVGLFHRGLQVFVERVQLIKSVLMAFNIYWGSAFILPKGVIRQIEKRLRTFLWKGTMVTGYAKVAWRDVCLPTEEGGQGIRDIQALNYSLMCKRLWDIVVERSDSIWVKWIRSYRLCKSSVWTVNIRAGSWAWRKLI</sequence>
<reference evidence="1" key="2">
    <citation type="journal article" date="2024" name="Plant">
        <title>Genomic evolution and insights into agronomic trait innovations of Sesamum species.</title>
        <authorList>
            <person name="Miao H."/>
            <person name="Wang L."/>
            <person name="Qu L."/>
            <person name="Liu H."/>
            <person name="Sun Y."/>
            <person name="Le M."/>
            <person name="Wang Q."/>
            <person name="Wei S."/>
            <person name="Zheng Y."/>
            <person name="Lin W."/>
            <person name="Duan Y."/>
            <person name="Cao H."/>
            <person name="Xiong S."/>
            <person name="Wang X."/>
            <person name="Wei L."/>
            <person name="Li C."/>
            <person name="Ma Q."/>
            <person name="Ju M."/>
            <person name="Zhao R."/>
            <person name="Li G."/>
            <person name="Mu C."/>
            <person name="Tian Q."/>
            <person name="Mei H."/>
            <person name="Zhang T."/>
            <person name="Gao T."/>
            <person name="Zhang H."/>
        </authorList>
    </citation>
    <scope>NUCLEOTIDE SEQUENCE</scope>
    <source>
        <strain evidence="1">G02</strain>
    </source>
</reference>
<dbReference type="AlphaFoldDB" id="A0AAW2IN77"/>
<dbReference type="EMBL" id="JACGWJ010001259">
    <property type="protein sequence ID" value="KAL0283591.1"/>
    <property type="molecule type" value="Genomic_DNA"/>
</dbReference>
<name>A0AAW2IN77_SESRA</name>
<comment type="caution">
    <text evidence="1">The sequence shown here is derived from an EMBL/GenBank/DDBJ whole genome shotgun (WGS) entry which is preliminary data.</text>
</comment>
<dbReference type="PANTHER" id="PTHR33116">
    <property type="entry name" value="REVERSE TRANSCRIPTASE ZINC-BINDING DOMAIN-CONTAINING PROTEIN-RELATED-RELATED"/>
    <property type="match status" value="1"/>
</dbReference>
<accession>A0AAW2IN77</accession>
<organism evidence="1">
    <name type="scientific">Sesamum radiatum</name>
    <name type="common">Black benniseed</name>
    <dbReference type="NCBI Taxonomy" id="300843"/>
    <lineage>
        <taxon>Eukaryota</taxon>
        <taxon>Viridiplantae</taxon>
        <taxon>Streptophyta</taxon>
        <taxon>Embryophyta</taxon>
        <taxon>Tracheophyta</taxon>
        <taxon>Spermatophyta</taxon>
        <taxon>Magnoliopsida</taxon>
        <taxon>eudicotyledons</taxon>
        <taxon>Gunneridae</taxon>
        <taxon>Pentapetalae</taxon>
        <taxon>asterids</taxon>
        <taxon>lamiids</taxon>
        <taxon>Lamiales</taxon>
        <taxon>Pedaliaceae</taxon>
        <taxon>Sesamum</taxon>
    </lineage>
</organism>
<gene>
    <name evidence="1" type="ORF">Sradi_7223300</name>
</gene>
<dbReference type="PANTHER" id="PTHR33116:SF78">
    <property type="entry name" value="OS12G0587133 PROTEIN"/>
    <property type="match status" value="1"/>
</dbReference>
<protein>
    <recommendedName>
        <fullName evidence="2">Reverse transcriptase domain-containing protein</fullName>
    </recommendedName>
</protein>
<proteinExistence type="predicted"/>
<evidence type="ECO:0008006" key="2">
    <source>
        <dbReference type="Google" id="ProtNLM"/>
    </source>
</evidence>
<feature type="non-terminal residue" evidence="1">
    <location>
        <position position="1"/>
    </location>
</feature>
<reference evidence="1" key="1">
    <citation type="submission" date="2020-06" db="EMBL/GenBank/DDBJ databases">
        <authorList>
            <person name="Li T."/>
            <person name="Hu X."/>
            <person name="Zhang T."/>
            <person name="Song X."/>
            <person name="Zhang H."/>
            <person name="Dai N."/>
            <person name="Sheng W."/>
            <person name="Hou X."/>
            <person name="Wei L."/>
        </authorList>
    </citation>
    <scope>NUCLEOTIDE SEQUENCE</scope>
    <source>
        <strain evidence="1">G02</strain>
        <tissue evidence="1">Leaf</tissue>
    </source>
</reference>